<dbReference type="STRING" id="476652.DEAC_c33980"/>
<keyword evidence="1" id="KW-0812">Transmembrane</keyword>
<gene>
    <name evidence="2" type="ORF">DEAC_c33980</name>
</gene>
<evidence type="ECO:0000256" key="1">
    <source>
        <dbReference type="SAM" id="Phobius"/>
    </source>
</evidence>
<dbReference type="RefSeq" id="WP_047811197.1">
    <property type="nucleotide sequence ID" value="NZ_LDZY01000012.1"/>
</dbReference>
<evidence type="ECO:0000313" key="3">
    <source>
        <dbReference type="Proteomes" id="UP000036356"/>
    </source>
</evidence>
<proteinExistence type="predicted"/>
<organism evidence="2 3">
    <name type="scientific">Desulfosporosinus acididurans</name>
    <dbReference type="NCBI Taxonomy" id="476652"/>
    <lineage>
        <taxon>Bacteria</taxon>
        <taxon>Bacillati</taxon>
        <taxon>Bacillota</taxon>
        <taxon>Clostridia</taxon>
        <taxon>Eubacteriales</taxon>
        <taxon>Desulfitobacteriaceae</taxon>
        <taxon>Desulfosporosinus</taxon>
    </lineage>
</organism>
<name>A0A0J1FMM7_9FIRM</name>
<sequence length="152" mass="17728">MDEHEYIYKLRPLVIPGLFFLVLYPILLGCIYLFHRFPSMELGVLIGIYCLSVLGILSLWVIGKSKRVLINEQQIIFSSLLGKHVLDPKDIRRVAFYFDGKGQEVAQIRTGDVFFYVSEFYFPFPELMSDLENFIRQHGLRSNLENYLGLNE</sequence>
<dbReference type="AlphaFoldDB" id="A0A0J1FMM7"/>
<keyword evidence="1" id="KW-1133">Transmembrane helix</keyword>
<comment type="caution">
    <text evidence="2">The sequence shown here is derived from an EMBL/GenBank/DDBJ whole genome shotgun (WGS) entry which is preliminary data.</text>
</comment>
<evidence type="ECO:0000313" key="2">
    <source>
        <dbReference type="EMBL" id="KLU64754.1"/>
    </source>
</evidence>
<keyword evidence="3" id="KW-1185">Reference proteome</keyword>
<accession>A0A0J1FMM7</accession>
<protein>
    <submittedName>
        <fullName evidence="2">Uncharacterized protein</fullName>
    </submittedName>
</protein>
<reference evidence="2 3" key="1">
    <citation type="submission" date="2015-06" db="EMBL/GenBank/DDBJ databases">
        <title>Draft genome of the moderately acidophilic sulfate reducer Candidatus Desulfosporosinus acididurans strain M1.</title>
        <authorList>
            <person name="Poehlein A."/>
            <person name="Petzsch P."/>
            <person name="Johnson B.D."/>
            <person name="Schloemann M."/>
            <person name="Daniel R."/>
            <person name="Muehling M."/>
        </authorList>
    </citation>
    <scope>NUCLEOTIDE SEQUENCE [LARGE SCALE GENOMIC DNA]</scope>
    <source>
        <strain evidence="2 3">M1</strain>
    </source>
</reference>
<keyword evidence="1" id="KW-0472">Membrane</keyword>
<dbReference type="PATRIC" id="fig|476652.3.peg.3587"/>
<dbReference type="EMBL" id="LDZY01000012">
    <property type="protein sequence ID" value="KLU64754.1"/>
    <property type="molecule type" value="Genomic_DNA"/>
</dbReference>
<feature type="transmembrane region" description="Helical" evidence="1">
    <location>
        <begin position="40"/>
        <end position="62"/>
    </location>
</feature>
<dbReference type="Proteomes" id="UP000036356">
    <property type="component" value="Unassembled WGS sequence"/>
</dbReference>
<feature type="transmembrane region" description="Helical" evidence="1">
    <location>
        <begin position="12"/>
        <end position="34"/>
    </location>
</feature>